<dbReference type="InterPro" id="IPR016024">
    <property type="entry name" value="ARM-type_fold"/>
</dbReference>
<gene>
    <name evidence="1" type="ORF">CP969_03935</name>
</gene>
<evidence type="ECO:0000313" key="1">
    <source>
        <dbReference type="EMBL" id="QEU89075.1"/>
    </source>
</evidence>
<dbReference type="Proteomes" id="UP000327143">
    <property type="component" value="Chromosome"/>
</dbReference>
<keyword evidence="2" id="KW-1185">Reference proteome</keyword>
<evidence type="ECO:0000313" key="2">
    <source>
        <dbReference type="Proteomes" id="UP000327143"/>
    </source>
</evidence>
<sequence>MNWSVEASRNALITDTDLLLALLDAPDPELRSSACYALSTATGEAARITDVLHARLTVEQVPAIRASLVLAIAELAREHDDPHAAAWAHALRTAPAQPADIRVPAALAWLCLVDDPVPDELRTTLDVLVTDDLAHFLADVPWIAHVDDTKGLARTLDQMLNDAQPGVLAPWKPASCVTQALRLAPRSPRRPDRTTPCTGMAVL</sequence>
<organism evidence="1 2">
    <name type="scientific">Streptomyces viridosporus T7A</name>
    <dbReference type="NCBI Taxonomy" id="665577"/>
    <lineage>
        <taxon>Bacteria</taxon>
        <taxon>Bacillati</taxon>
        <taxon>Actinomycetota</taxon>
        <taxon>Actinomycetes</taxon>
        <taxon>Kitasatosporales</taxon>
        <taxon>Streptomycetaceae</taxon>
        <taxon>Streptomyces</taxon>
    </lineage>
</organism>
<dbReference type="EMBL" id="CP023700">
    <property type="protein sequence ID" value="QEU89075.1"/>
    <property type="molecule type" value="Genomic_DNA"/>
</dbReference>
<dbReference type="SUPFAM" id="SSF48371">
    <property type="entry name" value="ARM repeat"/>
    <property type="match status" value="1"/>
</dbReference>
<proteinExistence type="predicted"/>
<accession>A0ABX6APH2</accession>
<name>A0ABX6APH2_STRVD</name>
<protein>
    <recommendedName>
        <fullName evidence="3">HEAT repeat domain-containing protein</fullName>
    </recommendedName>
</protein>
<reference evidence="1 2" key="1">
    <citation type="submission" date="2017-09" db="EMBL/GenBank/DDBJ databases">
        <authorList>
            <person name="Lee N."/>
            <person name="Cho B.-K."/>
        </authorList>
    </citation>
    <scope>NUCLEOTIDE SEQUENCE [LARGE SCALE GENOMIC DNA]</scope>
    <source>
        <strain evidence="1 2">ATCC 39115</strain>
    </source>
</reference>
<evidence type="ECO:0008006" key="3">
    <source>
        <dbReference type="Google" id="ProtNLM"/>
    </source>
</evidence>